<reference evidence="3" key="1">
    <citation type="journal article" date="2019" name="Int. J. Syst. Evol. Microbiol.">
        <title>The Global Catalogue of Microorganisms (GCM) 10K type strain sequencing project: providing services to taxonomists for standard genome sequencing and annotation.</title>
        <authorList>
            <consortium name="The Broad Institute Genomics Platform"/>
            <consortium name="The Broad Institute Genome Sequencing Center for Infectious Disease"/>
            <person name="Wu L."/>
            <person name="Ma J."/>
        </authorList>
    </citation>
    <scope>NUCLEOTIDE SEQUENCE [LARGE SCALE GENOMIC DNA]</scope>
    <source>
        <strain evidence="3">CCM 8947</strain>
    </source>
</reference>
<evidence type="ECO:0000313" key="3">
    <source>
        <dbReference type="Proteomes" id="UP001597192"/>
    </source>
</evidence>
<dbReference type="EMBL" id="JBHTOG010000022">
    <property type="protein sequence ID" value="MFD1432089.1"/>
    <property type="molecule type" value="Genomic_DNA"/>
</dbReference>
<protein>
    <submittedName>
        <fullName evidence="2">Uncharacterized protein</fullName>
    </submittedName>
</protein>
<evidence type="ECO:0000313" key="2">
    <source>
        <dbReference type="EMBL" id="MFD1432089.1"/>
    </source>
</evidence>
<sequence>MKKTCISLISLVASVLFTTIHPVSASSPTSTSSANNSNLLLELSNTQIENRAQQAIDEFNLNGKVTWPGYRVSVQTKHLGDYTLSQFSVDMPAGPEVRAATLFASPRAVLTVGTLTRTGEDQSMSITGSTTVRYDERIFEGITCAKISGMTSKYESHDSRMLCRTMYMILGQDGNGYNEDGSRMMFAGEYTDGKSVTNPKSGTNYSLSAPTEQIQFYAASNAPLSVVGANTQFDLSHVDSSTISESFEVQAVDFGNMPNPADLVHSIGG</sequence>
<name>A0ABW4CME0_9LACO</name>
<keyword evidence="1" id="KW-0732">Signal</keyword>
<feature type="signal peptide" evidence="1">
    <location>
        <begin position="1"/>
        <end position="25"/>
    </location>
</feature>
<feature type="chain" id="PRO_5046715246" evidence="1">
    <location>
        <begin position="26"/>
        <end position="269"/>
    </location>
</feature>
<dbReference type="Proteomes" id="UP001597192">
    <property type="component" value="Unassembled WGS sequence"/>
</dbReference>
<comment type="caution">
    <text evidence="2">The sequence shown here is derived from an EMBL/GenBank/DDBJ whole genome shotgun (WGS) entry which is preliminary data.</text>
</comment>
<evidence type="ECO:0000256" key="1">
    <source>
        <dbReference type="SAM" id="SignalP"/>
    </source>
</evidence>
<proteinExistence type="predicted"/>
<dbReference type="RefSeq" id="WP_125696319.1">
    <property type="nucleotide sequence ID" value="NZ_JBHTOG010000022.1"/>
</dbReference>
<accession>A0ABW4CME0</accession>
<organism evidence="2 3">
    <name type="scientific">Lacticaseibacillus yichunensis</name>
    <dbReference type="NCBI Taxonomy" id="2486015"/>
    <lineage>
        <taxon>Bacteria</taxon>
        <taxon>Bacillati</taxon>
        <taxon>Bacillota</taxon>
        <taxon>Bacilli</taxon>
        <taxon>Lactobacillales</taxon>
        <taxon>Lactobacillaceae</taxon>
        <taxon>Lacticaseibacillus</taxon>
    </lineage>
</organism>
<keyword evidence="3" id="KW-1185">Reference proteome</keyword>
<gene>
    <name evidence="2" type="ORF">ACFQ47_05260</name>
</gene>